<sequence>MSGAVRARGVAATHPGLKRRINEDRFCARPDLGLWAVADGMGGHAHGDWASNAVVQALEGVALPADFHDATRTVADAVHSANRRIWAEAQRRTQQMGSTVVALLVQQGCFSAIWVGDSRAYVLRDGVLHPLTRDHSQVQEMVDRGLISPEQARDHPRGHVLARAVGVGARLEVDVVTDDALPGDLFLLCSDGLTATTDEATIAAVMAMPDRQAALDRLIEGALAGGAPDNVTIVLVAVEEATTLSLGRGVA</sequence>
<protein>
    <submittedName>
        <fullName evidence="2">Serine/threonine protein phosphatase</fullName>
    </submittedName>
</protein>
<evidence type="ECO:0000313" key="3">
    <source>
        <dbReference type="Proteomes" id="UP000076609"/>
    </source>
</evidence>
<dbReference type="PANTHER" id="PTHR13832:SF827">
    <property type="entry name" value="PROTEIN PHOSPHATASE 1L"/>
    <property type="match status" value="1"/>
</dbReference>
<name>A0ABR5YEM1_9SPHN</name>
<proteinExistence type="predicted"/>
<dbReference type="SMART" id="SM00332">
    <property type="entry name" value="PP2Cc"/>
    <property type="match status" value="1"/>
</dbReference>
<dbReference type="InterPro" id="IPR036457">
    <property type="entry name" value="PPM-type-like_dom_sf"/>
</dbReference>
<dbReference type="InterPro" id="IPR001932">
    <property type="entry name" value="PPM-type_phosphatase-like_dom"/>
</dbReference>
<dbReference type="Gene3D" id="3.60.40.10">
    <property type="entry name" value="PPM-type phosphatase domain"/>
    <property type="match status" value="1"/>
</dbReference>
<keyword evidence="3" id="KW-1185">Reference proteome</keyword>
<evidence type="ECO:0000259" key="1">
    <source>
        <dbReference type="PROSITE" id="PS51746"/>
    </source>
</evidence>
<dbReference type="Pfam" id="PF13672">
    <property type="entry name" value="PP2C_2"/>
    <property type="match status" value="1"/>
</dbReference>
<reference evidence="3" key="1">
    <citation type="submission" date="2016-01" db="EMBL/GenBank/DDBJ databases">
        <title>Draft genome of Chromobacterium sp. F49.</title>
        <authorList>
            <person name="Hong K.W."/>
        </authorList>
    </citation>
    <scope>NUCLEOTIDE SEQUENCE [LARGE SCALE GENOMIC DNA]</scope>
    <source>
        <strain evidence="3">CN3</strain>
    </source>
</reference>
<dbReference type="InterPro" id="IPR015655">
    <property type="entry name" value="PP2C"/>
</dbReference>
<accession>A0ABR5YEM1</accession>
<feature type="domain" description="PPM-type phosphatase" evidence="1">
    <location>
        <begin position="7"/>
        <end position="238"/>
    </location>
</feature>
<dbReference type="SMART" id="SM00331">
    <property type="entry name" value="PP2C_SIG"/>
    <property type="match status" value="1"/>
</dbReference>
<organism evidence="2 3">
    <name type="scientific">Sphingomonas hankookensis</name>
    <dbReference type="NCBI Taxonomy" id="563996"/>
    <lineage>
        <taxon>Bacteria</taxon>
        <taxon>Pseudomonadati</taxon>
        <taxon>Pseudomonadota</taxon>
        <taxon>Alphaproteobacteria</taxon>
        <taxon>Sphingomonadales</taxon>
        <taxon>Sphingomonadaceae</taxon>
        <taxon>Sphingomonas</taxon>
    </lineage>
</organism>
<dbReference type="PANTHER" id="PTHR13832">
    <property type="entry name" value="PROTEIN PHOSPHATASE 2C"/>
    <property type="match status" value="1"/>
</dbReference>
<gene>
    <name evidence="2" type="ORF">AVT10_10225</name>
</gene>
<evidence type="ECO:0000313" key="2">
    <source>
        <dbReference type="EMBL" id="KZE17700.1"/>
    </source>
</evidence>
<dbReference type="SUPFAM" id="SSF81606">
    <property type="entry name" value="PP2C-like"/>
    <property type="match status" value="1"/>
</dbReference>
<comment type="caution">
    <text evidence="2">The sequence shown here is derived from an EMBL/GenBank/DDBJ whole genome shotgun (WGS) entry which is preliminary data.</text>
</comment>
<dbReference type="Proteomes" id="UP000076609">
    <property type="component" value="Unassembled WGS sequence"/>
</dbReference>
<dbReference type="CDD" id="cd00143">
    <property type="entry name" value="PP2Cc"/>
    <property type="match status" value="1"/>
</dbReference>
<dbReference type="EMBL" id="LQQO01000005">
    <property type="protein sequence ID" value="KZE17700.1"/>
    <property type="molecule type" value="Genomic_DNA"/>
</dbReference>
<dbReference type="RefSeq" id="WP_066688694.1">
    <property type="nucleotide sequence ID" value="NZ_CP117025.1"/>
</dbReference>
<dbReference type="PROSITE" id="PS51746">
    <property type="entry name" value="PPM_2"/>
    <property type="match status" value="1"/>
</dbReference>